<keyword evidence="2" id="KW-0479">Metal-binding</keyword>
<comment type="caution">
    <text evidence="6">The sequence shown here is derived from an EMBL/GenBank/DDBJ whole genome shotgun (WGS) entry which is preliminary data.</text>
</comment>
<reference evidence="6 7" key="1">
    <citation type="journal article" date="2018" name="Genome Biol. Evol.">
        <title>Multiple Roots of Fruiting Body Formation in Amoebozoa.</title>
        <authorList>
            <person name="Hillmann F."/>
            <person name="Forbes G."/>
            <person name="Novohradska S."/>
            <person name="Ferling I."/>
            <person name="Riege K."/>
            <person name="Groth M."/>
            <person name="Westermann M."/>
            <person name="Marz M."/>
            <person name="Spaller T."/>
            <person name="Winckler T."/>
            <person name="Schaap P."/>
            <person name="Glockner G."/>
        </authorList>
    </citation>
    <scope>NUCLEOTIDE SEQUENCE [LARGE SCALE GENOMIC DNA]</scope>
    <source>
        <strain evidence="6 7">Jena</strain>
    </source>
</reference>
<dbReference type="InParanoid" id="A0A2P6NV83"/>
<dbReference type="GO" id="GO:0016491">
    <property type="term" value="F:oxidoreductase activity"/>
    <property type="evidence" value="ECO:0007669"/>
    <property type="project" value="UniProtKB-KW"/>
</dbReference>
<dbReference type="PANTHER" id="PTHR43498">
    <property type="entry name" value="FERREDOXIN:COB-COM HETERODISULFIDE REDUCTASE SUBUNIT A"/>
    <property type="match status" value="1"/>
</dbReference>
<dbReference type="Pfam" id="PF12831">
    <property type="entry name" value="FAD_oxidored"/>
    <property type="match status" value="1"/>
</dbReference>
<evidence type="ECO:0000256" key="5">
    <source>
        <dbReference type="ARBA" id="ARBA00023014"/>
    </source>
</evidence>
<dbReference type="InterPro" id="IPR036188">
    <property type="entry name" value="FAD/NAD-bd_sf"/>
</dbReference>
<evidence type="ECO:0000313" key="7">
    <source>
        <dbReference type="Proteomes" id="UP000241769"/>
    </source>
</evidence>
<organism evidence="6 7">
    <name type="scientific">Planoprotostelium fungivorum</name>
    <dbReference type="NCBI Taxonomy" id="1890364"/>
    <lineage>
        <taxon>Eukaryota</taxon>
        <taxon>Amoebozoa</taxon>
        <taxon>Evosea</taxon>
        <taxon>Variosea</taxon>
        <taxon>Cavosteliida</taxon>
        <taxon>Cavosteliaceae</taxon>
        <taxon>Planoprotostelium</taxon>
    </lineage>
</organism>
<protein>
    <recommendedName>
        <fullName evidence="8">FAD dependent oxidoreductase</fullName>
    </recommendedName>
</protein>
<accession>A0A2P6NV83</accession>
<dbReference type="Proteomes" id="UP000241769">
    <property type="component" value="Unassembled WGS sequence"/>
</dbReference>
<evidence type="ECO:0000313" key="6">
    <source>
        <dbReference type="EMBL" id="PRP87879.1"/>
    </source>
</evidence>
<dbReference type="OrthoDB" id="10264636at2759"/>
<gene>
    <name evidence="6" type="ORF">PROFUN_02616</name>
</gene>
<keyword evidence="1" id="KW-0004">4Fe-4S</keyword>
<keyword evidence="7" id="KW-1185">Reference proteome</keyword>
<keyword evidence="5" id="KW-0411">Iron-sulfur</keyword>
<dbReference type="SUPFAM" id="SSF51905">
    <property type="entry name" value="FAD/NAD(P)-binding domain"/>
    <property type="match status" value="1"/>
</dbReference>
<keyword evidence="3" id="KW-0560">Oxidoreductase</keyword>
<dbReference type="PANTHER" id="PTHR43498:SF1">
    <property type="entry name" value="COB--COM HETERODISULFIDE REDUCTASE IRON-SULFUR SUBUNIT A"/>
    <property type="match status" value="1"/>
</dbReference>
<evidence type="ECO:0008006" key="8">
    <source>
        <dbReference type="Google" id="ProtNLM"/>
    </source>
</evidence>
<evidence type="ECO:0000256" key="2">
    <source>
        <dbReference type="ARBA" id="ARBA00022723"/>
    </source>
</evidence>
<dbReference type="GO" id="GO:0051539">
    <property type="term" value="F:4 iron, 4 sulfur cluster binding"/>
    <property type="evidence" value="ECO:0007669"/>
    <property type="project" value="UniProtKB-KW"/>
</dbReference>
<evidence type="ECO:0000256" key="3">
    <source>
        <dbReference type="ARBA" id="ARBA00023002"/>
    </source>
</evidence>
<proteinExistence type="predicted"/>
<dbReference type="InterPro" id="IPR039650">
    <property type="entry name" value="HdrA-like"/>
</dbReference>
<keyword evidence="4" id="KW-0408">Iron</keyword>
<evidence type="ECO:0000256" key="1">
    <source>
        <dbReference type="ARBA" id="ARBA00022485"/>
    </source>
</evidence>
<dbReference type="EMBL" id="MDYQ01000016">
    <property type="protein sequence ID" value="PRP87879.1"/>
    <property type="molecule type" value="Genomic_DNA"/>
</dbReference>
<name>A0A2P6NV83_9EUKA</name>
<sequence>MSFVCNEPKSRAFHVTVPSCVAIRSHTAETELDTTMSRLSSIISLCILVSLVSSISSYQYDVVIYGTTPAAITAAIQITRMGKTVAIVGPETHIGGLTTSGLGWTDCKNSKAIGGIARQFYQKIYYYYLNNSTWTSENRSHYIARRIGAQPGPAIDEKNGVQWTFEPKVAEKVFETWMKAGKIPIYRGEYLNRKKGATIVQNNTIQSFTTLSGKTFQASVFIDAGYEGDLMAAAGISYRVGRDSADDYQEPLAGKRVTIDDGYKGVDPYVIKGNVTSGLLFGIETVVNLTSPNHFTGSADPVRLQSFNFRLSLTQFKNNSIPFTRPSGYDATRYELLLRYLEAGLKSDFTTQLMPNGKTDSNSQGRISFDLLGGNYDWKKGTSYSEASYDKRKEMYDHHRDWQSGLLYTLSNDERVPASLRKRISSWGYARDEFIDNDHWPYQLYVREARRMNGEFNLIQHDAQHPHHYSNDTTIGLASYSLDSHVVRRVVVDGHIYDEGGFYFNNPTFPIPYGCMLPVSSEITNFLNPVTLSASHVAFGSVRMEPTYMILGQAAGTAAVHAIEEGKGVQSIDRQKLYDRLKKDGQSL</sequence>
<dbReference type="AlphaFoldDB" id="A0A2P6NV83"/>
<evidence type="ECO:0000256" key="4">
    <source>
        <dbReference type="ARBA" id="ARBA00023004"/>
    </source>
</evidence>
<dbReference type="GO" id="GO:0046872">
    <property type="term" value="F:metal ion binding"/>
    <property type="evidence" value="ECO:0007669"/>
    <property type="project" value="UniProtKB-KW"/>
</dbReference>